<dbReference type="SUPFAM" id="SSF55347">
    <property type="entry name" value="Glyceraldehyde-3-phosphate dehydrogenase-like, C-terminal domain"/>
    <property type="match status" value="1"/>
</dbReference>
<dbReference type="CDD" id="cd17896">
    <property type="entry name" value="AGPR_2_N"/>
    <property type="match status" value="1"/>
</dbReference>
<comment type="similarity">
    <text evidence="6">Belongs to the NAGSA dehydrogenase family. Type 2 subfamily.</text>
</comment>
<accession>A0A4R5KC99</accession>
<evidence type="ECO:0000256" key="5">
    <source>
        <dbReference type="ARBA" id="ARBA00023002"/>
    </source>
</evidence>
<protein>
    <recommendedName>
        <fullName evidence="6">N-acetyl-gamma-glutamyl-phosphate reductase</fullName>
        <shortName evidence="6">AGPR</shortName>
        <ecNumber evidence="6">1.2.1.38</ecNumber>
    </recommendedName>
    <alternativeName>
        <fullName evidence="6">N-acetyl-glutamate semialdehyde dehydrogenase</fullName>
        <shortName evidence="6">NAGSA dehydrogenase</shortName>
    </alternativeName>
</protein>
<keyword evidence="3 6" id="KW-0028">Amino-acid biosynthesis</keyword>
<dbReference type="Pfam" id="PF01118">
    <property type="entry name" value="Semialdhyde_dh"/>
    <property type="match status" value="1"/>
</dbReference>
<keyword evidence="5 6" id="KW-0560">Oxidoreductase</keyword>
<dbReference type="Pfam" id="PF22698">
    <property type="entry name" value="Semialdhyde_dhC_1"/>
    <property type="match status" value="1"/>
</dbReference>
<dbReference type="AlphaFoldDB" id="A0A4R5KC99"/>
<dbReference type="SMART" id="SM00859">
    <property type="entry name" value="Semialdhyde_dh"/>
    <property type="match status" value="1"/>
</dbReference>
<dbReference type="GO" id="GO:0003942">
    <property type="term" value="F:N-acetyl-gamma-glutamyl-phosphate reductase activity"/>
    <property type="evidence" value="ECO:0007669"/>
    <property type="project" value="UniProtKB-UniRule"/>
</dbReference>
<evidence type="ECO:0000256" key="1">
    <source>
        <dbReference type="ARBA" id="ARBA00022490"/>
    </source>
</evidence>
<dbReference type="PANTHER" id="PTHR32338">
    <property type="entry name" value="N-ACETYL-GAMMA-GLUTAMYL-PHOSPHATE REDUCTASE, CHLOROPLASTIC-RELATED-RELATED"/>
    <property type="match status" value="1"/>
</dbReference>
<keyword evidence="1 6" id="KW-0963">Cytoplasm</keyword>
<dbReference type="SUPFAM" id="SSF51735">
    <property type="entry name" value="NAD(P)-binding Rossmann-fold domains"/>
    <property type="match status" value="1"/>
</dbReference>
<dbReference type="EC" id="1.2.1.38" evidence="6"/>
<dbReference type="InterPro" id="IPR050085">
    <property type="entry name" value="AGPR"/>
</dbReference>
<comment type="caution">
    <text evidence="8">The sequence shown here is derived from an EMBL/GenBank/DDBJ whole genome shotgun (WGS) entry which is preliminary data.</text>
</comment>
<dbReference type="PANTHER" id="PTHR32338:SF10">
    <property type="entry name" value="N-ACETYL-GAMMA-GLUTAMYL-PHOSPHATE REDUCTASE, CHLOROPLASTIC-RELATED"/>
    <property type="match status" value="1"/>
</dbReference>
<dbReference type="EMBL" id="SMRT01000019">
    <property type="protein sequence ID" value="TDF92813.1"/>
    <property type="molecule type" value="Genomic_DNA"/>
</dbReference>
<feature type="active site" evidence="6">
    <location>
        <position position="115"/>
    </location>
</feature>
<proteinExistence type="inferred from homology"/>
<organism evidence="8 9">
    <name type="scientific">Paenibacillus piri</name>
    <dbReference type="NCBI Taxonomy" id="2547395"/>
    <lineage>
        <taxon>Bacteria</taxon>
        <taxon>Bacillati</taxon>
        <taxon>Bacillota</taxon>
        <taxon>Bacilli</taxon>
        <taxon>Bacillales</taxon>
        <taxon>Paenibacillaceae</taxon>
        <taxon>Paenibacillus</taxon>
    </lineage>
</organism>
<keyword evidence="9" id="KW-1185">Reference proteome</keyword>
<evidence type="ECO:0000313" key="9">
    <source>
        <dbReference type="Proteomes" id="UP000295636"/>
    </source>
</evidence>
<dbReference type="NCBIfam" id="TIGR01851">
    <property type="entry name" value="argC_other"/>
    <property type="match status" value="1"/>
</dbReference>
<dbReference type="Gene3D" id="3.30.360.10">
    <property type="entry name" value="Dihydrodipicolinate Reductase, domain 2"/>
    <property type="match status" value="1"/>
</dbReference>
<dbReference type="Proteomes" id="UP000295636">
    <property type="component" value="Unassembled WGS sequence"/>
</dbReference>
<evidence type="ECO:0000259" key="7">
    <source>
        <dbReference type="SMART" id="SM00859"/>
    </source>
</evidence>
<dbReference type="GO" id="GO:0051287">
    <property type="term" value="F:NAD binding"/>
    <property type="evidence" value="ECO:0007669"/>
    <property type="project" value="InterPro"/>
</dbReference>
<comment type="function">
    <text evidence="6">Catalyzes the NADPH-dependent reduction of N-acetyl-5-glutamyl phosphate to yield N-acetyl-L-glutamate 5-semialdehyde.</text>
</comment>
<feature type="domain" description="Semialdehyde dehydrogenase NAD-binding" evidence="7">
    <location>
        <begin position="4"/>
        <end position="104"/>
    </location>
</feature>
<evidence type="ECO:0000256" key="3">
    <source>
        <dbReference type="ARBA" id="ARBA00022605"/>
    </source>
</evidence>
<dbReference type="OrthoDB" id="9801289at2"/>
<dbReference type="InterPro" id="IPR000534">
    <property type="entry name" value="Semialdehyde_DH_NAD-bd"/>
</dbReference>
<evidence type="ECO:0000256" key="4">
    <source>
        <dbReference type="ARBA" id="ARBA00022857"/>
    </source>
</evidence>
<comment type="subcellular location">
    <subcellularLocation>
        <location evidence="6">Cytoplasm</location>
    </subcellularLocation>
</comment>
<dbReference type="RefSeq" id="WP_133234931.1">
    <property type="nucleotide sequence ID" value="NZ_SMRT01000019.1"/>
</dbReference>
<evidence type="ECO:0000256" key="6">
    <source>
        <dbReference type="HAMAP-Rule" id="MF_01110"/>
    </source>
</evidence>
<gene>
    <name evidence="6 8" type="primary">argC</name>
    <name evidence="8" type="ORF">E1757_29335</name>
</gene>
<dbReference type="InterPro" id="IPR058924">
    <property type="entry name" value="AGPR_dimerisation_dom"/>
</dbReference>
<dbReference type="InterPro" id="IPR036291">
    <property type="entry name" value="NAD(P)-bd_dom_sf"/>
</dbReference>
<evidence type="ECO:0000313" key="8">
    <source>
        <dbReference type="EMBL" id="TDF92813.1"/>
    </source>
</evidence>
<dbReference type="Gene3D" id="3.40.50.720">
    <property type="entry name" value="NAD(P)-binding Rossmann-like Domain"/>
    <property type="match status" value="1"/>
</dbReference>
<sequence length="320" mass="36225">MKYKLFVDGQEGTTGLKIFEYLSKLSDIEVLRIDYDKRKDPKERSKLLNVADIVFLCLPDSAAKESIALVKNEKTKIINTSTIFRTDKNWVYGLPELKNQRDLIRTSSRVSVPGCHATGFVLTIRPLIEAGILQQDYPVTCYSVTGYSGAGRSGIEEYENSTLVTEKKLNVPRHYSLQLNHKHIPEMLLYSGLLYEPLFTPIKANYAQGLAMSVPLMSRYMPKNPSAKDVHEVLSAYFETERFVHVMPYDSEAYLDEGHFMISECNNTNRLEIFVFGQKDKINIISRYDNLGKGASGAAVQNMNLMLGFDEGNSLVEHNI</sequence>
<dbReference type="UniPathway" id="UPA00068">
    <property type="reaction ID" value="UER00108"/>
</dbReference>
<name>A0A4R5KC99_9BACL</name>
<dbReference type="GO" id="GO:0006526">
    <property type="term" value="P:L-arginine biosynthetic process"/>
    <property type="evidence" value="ECO:0007669"/>
    <property type="project" value="UniProtKB-UniRule"/>
</dbReference>
<dbReference type="GO" id="GO:0005737">
    <property type="term" value="C:cytoplasm"/>
    <property type="evidence" value="ECO:0007669"/>
    <property type="project" value="UniProtKB-SubCell"/>
</dbReference>
<evidence type="ECO:0000256" key="2">
    <source>
        <dbReference type="ARBA" id="ARBA00022571"/>
    </source>
</evidence>
<dbReference type="CDD" id="cd23935">
    <property type="entry name" value="AGPR_2_C"/>
    <property type="match status" value="1"/>
</dbReference>
<comment type="pathway">
    <text evidence="6">Amino-acid biosynthesis; L-arginine biosynthesis; N(2)-acetyl-L-ornithine from L-glutamate: step 3/4.</text>
</comment>
<keyword evidence="2 6" id="KW-0055">Arginine biosynthesis</keyword>
<reference evidence="8 9" key="1">
    <citation type="submission" date="2019-03" db="EMBL/GenBank/DDBJ databases">
        <title>This is whole genome sequence of Paenibacillus sp MS74 strain.</title>
        <authorList>
            <person name="Trinh H.N."/>
        </authorList>
    </citation>
    <scope>NUCLEOTIDE SEQUENCE [LARGE SCALE GENOMIC DNA]</scope>
    <source>
        <strain evidence="8 9">MS74</strain>
    </source>
</reference>
<dbReference type="HAMAP" id="MF_01110">
    <property type="entry name" value="ArgC_type2"/>
    <property type="match status" value="1"/>
</dbReference>
<comment type="catalytic activity">
    <reaction evidence="6">
        <text>N-acetyl-L-glutamate 5-semialdehyde + phosphate + NADP(+) = N-acetyl-L-glutamyl 5-phosphate + NADPH + H(+)</text>
        <dbReference type="Rhea" id="RHEA:21588"/>
        <dbReference type="ChEBI" id="CHEBI:15378"/>
        <dbReference type="ChEBI" id="CHEBI:29123"/>
        <dbReference type="ChEBI" id="CHEBI:43474"/>
        <dbReference type="ChEBI" id="CHEBI:57783"/>
        <dbReference type="ChEBI" id="CHEBI:57936"/>
        <dbReference type="ChEBI" id="CHEBI:58349"/>
        <dbReference type="EC" id="1.2.1.38"/>
    </reaction>
</comment>
<keyword evidence="4 6" id="KW-0521">NADP</keyword>
<dbReference type="InterPro" id="IPR010136">
    <property type="entry name" value="AGPR_type-2"/>
</dbReference>